<dbReference type="Proteomes" id="UP000216215">
    <property type="component" value="Unassembled WGS sequence"/>
</dbReference>
<evidence type="ECO:0000313" key="6">
    <source>
        <dbReference type="Proteomes" id="UP000216215"/>
    </source>
</evidence>
<sequence length="281" mass="30857">MTIQRPSRPMTRSAVVLAAGLGRRLGELTRSIPKALLPVNGIPILVNTLRCLADAGVTDVTIVIGHLGEMIKQQIGKTFYSLHIRYVDAPLFESTNNLVSLWNARALLDRPSFILDGDVFFDKDVIFKCLNSPHPNIVAVDRYIPGMTGTVVISDASQRITQIKLIRGDECAAAPKPPFQKTLSIQRFSSDFLQGHLLSSMSEAIDRGDLSMFYEEALRDLIAKTADDVHAVACHGSRWIEIDDLQDYGRAQVYFSTFAATHQATGPEDSDSGRKKKGAGT</sequence>
<keyword evidence="6" id="KW-1185">Reference proteome</keyword>
<evidence type="ECO:0000259" key="4">
    <source>
        <dbReference type="Pfam" id="PF12804"/>
    </source>
</evidence>
<accession>A0AB36R1K7</accession>
<organism evidence="5 6">
    <name type="scientific">Mesorhizobium mediterraneum</name>
    <dbReference type="NCBI Taxonomy" id="43617"/>
    <lineage>
        <taxon>Bacteria</taxon>
        <taxon>Pseudomonadati</taxon>
        <taxon>Pseudomonadota</taxon>
        <taxon>Alphaproteobacteria</taxon>
        <taxon>Hyphomicrobiales</taxon>
        <taxon>Phyllobacteriaceae</taxon>
        <taxon>Mesorhizobium</taxon>
    </lineage>
</organism>
<dbReference type="Pfam" id="PF12804">
    <property type="entry name" value="NTP_transf_3"/>
    <property type="match status" value="1"/>
</dbReference>
<keyword evidence="2" id="KW-0548">Nucleotidyltransferase</keyword>
<dbReference type="InterPro" id="IPR029044">
    <property type="entry name" value="Nucleotide-diphossugar_trans"/>
</dbReference>
<dbReference type="Gene3D" id="3.90.550.10">
    <property type="entry name" value="Spore Coat Polysaccharide Biosynthesis Protein SpsA, Chain A"/>
    <property type="match status" value="1"/>
</dbReference>
<keyword evidence="3" id="KW-0460">Magnesium</keyword>
<protein>
    <recommendedName>
        <fullName evidence="4">MobA-like NTP transferase domain-containing protein</fullName>
    </recommendedName>
</protein>
<keyword evidence="1" id="KW-0808">Transferase</keyword>
<evidence type="ECO:0000256" key="2">
    <source>
        <dbReference type="ARBA" id="ARBA00022695"/>
    </source>
</evidence>
<comment type="caution">
    <text evidence="5">The sequence shown here is derived from an EMBL/GenBank/DDBJ whole genome shotgun (WGS) entry which is preliminary data.</text>
</comment>
<reference evidence="6" key="1">
    <citation type="submission" date="2017-08" db="EMBL/GenBank/DDBJ databases">
        <title>Mesorhizobium wenxinae sp. nov., a novel rhizobial species isolated from root nodules of chickpea (Cicer arietinum L.).</title>
        <authorList>
            <person name="Zhang J."/>
        </authorList>
    </citation>
    <scope>NUCLEOTIDE SEQUENCE [LARGE SCALE GENOMIC DNA]</scope>
    <source>
        <strain evidence="6">USDA 3392</strain>
    </source>
</reference>
<dbReference type="PANTHER" id="PTHR43584">
    <property type="entry name" value="NUCLEOTIDYL TRANSFERASE"/>
    <property type="match status" value="1"/>
</dbReference>
<dbReference type="EMBL" id="NPKI01000044">
    <property type="protein sequence ID" value="PAP98578.1"/>
    <property type="molecule type" value="Genomic_DNA"/>
</dbReference>
<dbReference type="GO" id="GO:0016779">
    <property type="term" value="F:nucleotidyltransferase activity"/>
    <property type="evidence" value="ECO:0007669"/>
    <property type="project" value="UniProtKB-KW"/>
</dbReference>
<dbReference type="CDD" id="cd02523">
    <property type="entry name" value="PC_cytidylyltransferase"/>
    <property type="match status" value="1"/>
</dbReference>
<dbReference type="InterPro" id="IPR025877">
    <property type="entry name" value="MobA-like_NTP_Trfase"/>
</dbReference>
<dbReference type="PANTHER" id="PTHR43584:SF8">
    <property type="entry name" value="N-ACETYLMURAMATE ALPHA-1-PHOSPHATE URIDYLYLTRANSFERASE"/>
    <property type="match status" value="1"/>
</dbReference>
<name>A0AB36R1K7_9HYPH</name>
<evidence type="ECO:0000313" key="5">
    <source>
        <dbReference type="EMBL" id="PAP98578.1"/>
    </source>
</evidence>
<dbReference type="AlphaFoldDB" id="A0AB36R1K7"/>
<evidence type="ECO:0000256" key="1">
    <source>
        <dbReference type="ARBA" id="ARBA00022679"/>
    </source>
</evidence>
<proteinExistence type="predicted"/>
<dbReference type="InterPro" id="IPR050065">
    <property type="entry name" value="GlmU-like"/>
</dbReference>
<evidence type="ECO:0000256" key="3">
    <source>
        <dbReference type="ARBA" id="ARBA00022842"/>
    </source>
</evidence>
<feature type="domain" description="MobA-like NTP transferase" evidence="4">
    <location>
        <begin position="14"/>
        <end position="130"/>
    </location>
</feature>
<gene>
    <name evidence="5" type="ORF">CIT25_30150</name>
</gene>
<dbReference type="SUPFAM" id="SSF53448">
    <property type="entry name" value="Nucleotide-diphospho-sugar transferases"/>
    <property type="match status" value="1"/>
</dbReference>